<name>A0A6S5U1H6_PSEPU</name>
<dbReference type="Proteomes" id="UP000515680">
    <property type="component" value="Chromosome"/>
</dbReference>
<dbReference type="RefSeq" id="WP_043207057.1">
    <property type="nucleotide sequence ID" value="NZ_AP022227.1"/>
</dbReference>
<evidence type="ECO:0000313" key="7">
    <source>
        <dbReference type="Proteomes" id="UP000515680"/>
    </source>
</evidence>
<organism evidence="6 7">
    <name type="scientific">Pseudomonas putida</name>
    <name type="common">Arthrobacter siderocapsulatus</name>
    <dbReference type="NCBI Taxonomy" id="303"/>
    <lineage>
        <taxon>Bacteria</taxon>
        <taxon>Pseudomonadati</taxon>
        <taxon>Pseudomonadota</taxon>
        <taxon>Gammaproteobacteria</taxon>
        <taxon>Pseudomonadales</taxon>
        <taxon>Pseudomonadaceae</taxon>
        <taxon>Pseudomonas</taxon>
    </lineage>
</organism>
<proteinExistence type="inferred from homology"/>
<dbReference type="Pfam" id="PF00753">
    <property type="entry name" value="Lactamase_B"/>
    <property type="match status" value="1"/>
</dbReference>
<dbReference type="InterPro" id="IPR001279">
    <property type="entry name" value="Metallo-B-lactamas"/>
</dbReference>
<dbReference type="Gene3D" id="3.60.15.10">
    <property type="entry name" value="Ribonuclease Z/Hydroxyacylglutathione hydrolase-like"/>
    <property type="match status" value="1"/>
</dbReference>
<reference evidence="6 7" key="1">
    <citation type="submission" date="2019-12" db="EMBL/GenBank/DDBJ databases">
        <title>complete genome sequences of Pseudomonas putida str. WP8-W18-CRE-01 isolated from wastewater treatment plant effluent.</title>
        <authorList>
            <person name="Sekizuka T."/>
            <person name="Itokawa K."/>
            <person name="Yatsu K."/>
            <person name="Inamine Y."/>
            <person name="Kuroda M."/>
        </authorList>
    </citation>
    <scope>NUCLEOTIDE SEQUENCE [LARGE SCALE GENOMIC DNA]</scope>
    <source>
        <strain evidence="6 7">WP8-W18-CRE-01</strain>
    </source>
</reference>
<evidence type="ECO:0000256" key="3">
    <source>
        <dbReference type="ARBA" id="ARBA00022801"/>
    </source>
</evidence>
<dbReference type="EMBL" id="AP022227">
    <property type="protein sequence ID" value="BBT40569.1"/>
    <property type="molecule type" value="Genomic_DNA"/>
</dbReference>
<sequence length="285" mass="32781">MHIHHLNCGCMCPWGGALFDGYSPGLTATVPCHCLLVETERDGLVLVDTGFGYNDIQHPQRLSRFFRLFNNIRLDHRLTALDQIRRLGFDPRDVRHIVLTHLDFDHAGGLEDFPQARVHVMGEEISHATQAGGWIGSRRYRARQWQAVADWEFYPELGEQWFGFDAVRALIDVQDDILLVPLGGHTHGHAGIALRTGQGWLLHAGDAYFHHLEVHSPQRRCPPGMRLYQRMMDTDHKLRLANQRRLRDLVLTQGPGLEVFCSHDRWEMQYALTNQQEKDARCQRA</sequence>
<dbReference type="GO" id="GO:0016787">
    <property type="term" value="F:hydrolase activity"/>
    <property type="evidence" value="ECO:0007669"/>
    <property type="project" value="UniProtKB-KW"/>
</dbReference>
<evidence type="ECO:0000256" key="2">
    <source>
        <dbReference type="ARBA" id="ARBA00022723"/>
    </source>
</evidence>
<evidence type="ECO:0000256" key="1">
    <source>
        <dbReference type="ARBA" id="ARBA00007749"/>
    </source>
</evidence>
<dbReference type="SMART" id="SM00849">
    <property type="entry name" value="Lactamase_B"/>
    <property type="match status" value="1"/>
</dbReference>
<dbReference type="GO" id="GO:0046872">
    <property type="term" value="F:metal ion binding"/>
    <property type="evidence" value="ECO:0007669"/>
    <property type="project" value="UniProtKB-KW"/>
</dbReference>
<comment type="similarity">
    <text evidence="1">Belongs to the metallo-beta-lactamase superfamily.</text>
</comment>
<gene>
    <name evidence="6" type="ORF">WP8W18C01_29100</name>
</gene>
<accession>A0A6S5U1H6</accession>
<dbReference type="AlphaFoldDB" id="A0A6S5U1H6"/>
<evidence type="ECO:0000259" key="5">
    <source>
        <dbReference type="SMART" id="SM00849"/>
    </source>
</evidence>
<dbReference type="SMR" id="A0A6S5U1H6"/>
<dbReference type="InterPro" id="IPR036866">
    <property type="entry name" value="RibonucZ/Hydroxyglut_hydro"/>
</dbReference>
<evidence type="ECO:0000313" key="6">
    <source>
        <dbReference type="EMBL" id="BBT40569.1"/>
    </source>
</evidence>
<protein>
    <recommendedName>
        <fullName evidence="5">Metallo-beta-lactamase domain-containing protein</fullName>
    </recommendedName>
</protein>
<dbReference type="PANTHER" id="PTHR42978:SF3">
    <property type="entry name" value="BLR3078 PROTEIN"/>
    <property type="match status" value="1"/>
</dbReference>
<dbReference type="CDD" id="cd07742">
    <property type="entry name" value="metallo-hydrolase-like_MBL-fold"/>
    <property type="match status" value="1"/>
</dbReference>
<feature type="domain" description="Metallo-beta-lactamase" evidence="5">
    <location>
        <begin position="31"/>
        <end position="263"/>
    </location>
</feature>
<dbReference type="InterPro" id="IPR051013">
    <property type="entry name" value="MBL_superfamily_lactonases"/>
</dbReference>
<keyword evidence="2" id="KW-0479">Metal-binding</keyword>
<dbReference type="PANTHER" id="PTHR42978">
    <property type="entry name" value="QUORUM-QUENCHING LACTONASE YTNP-RELATED-RELATED"/>
    <property type="match status" value="1"/>
</dbReference>
<dbReference type="SUPFAM" id="SSF56281">
    <property type="entry name" value="Metallo-hydrolase/oxidoreductase"/>
    <property type="match status" value="1"/>
</dbReference>
<evidence type="ECO:0000256" key="4">
    <source>
        <dbReference type="ARBA" id="ARBA00022833"/>
    </source>
</evidence>
<keyword evidence="4" id="KW-0862">Zinc</keyword>
<keyword evidence="3" id="KW-0378">Hydrolase</keyword>